<comment type="pathway">
    <text evidence="1">Amino-acid biosynthesis; L-asparagine biosynthesis; L-asparagine from L-aspartate (L-Gln route): step 1/1.</text>
</comment>
<dbReference type="PIRSF" id="PIRSF001589">
    <property type="entry name" value="Asn_synthetase_glu-h"/>
    <property type="match status" value="1"/>
</dbReference>
<feature type="binding site" evidence="9">
    <location>
        <position position="98"/>
    </location>
    <ligand>
        <name>L-glutamine</name>
        <dbReference type="ChEBI" id="CHEBI:58359"/>
    </ligand>
</feature>
<evidence type="ECO:0000256" key="5">
    <source>
        <dbReference type="ARBA" id="ARBA00022840"/>
    </source>
</evidence>
<dbReference type="InterPro" id="IPR014729">
    <property type="entry name" value="Rossmann-like_a/b/a_fold"/>
</dbReference>
<accession>A0A7V4XT24</accession>
<dbReference type="GO" id="GO:0005829">
    <property type="term" value="C:cytosol"/>
    <property type="evidence" value="ECO:0007669"/>
    <property type="project" value="TreeGrafter"/>
</dbReference>
<dbReference type="Gene3D" id="3.60.20.10">
    <property type="entry name" value="Glutamine Phosphoribosylpyrophosphate, subunit 1, domain 1"/>
    <property type="match status" value="1"/>
</dbReference>
<dbReference type="SUPFAM" id="SSF56235">
    <property type="entry name" value="N-terminal nucleophile aminohydrolases (Ntn hydrolases)"/>
    <property type="match status" value="1"/>
</dbReference>
<evidence type="ECO:0000256" key="4">
    <source>
        <dbReference type="ARBA" id="ARBA00022741"/>
    </source>
</evidence>
<dbReference type="GO" id="GO:0005524">
    <property type="term" value="F:ATP binding"/>
    <property type="evidence" value="ECO:0007669"/>
    <property type="project" value="UniProtKB-KW"/>
</dbReference>
<dbReference type="Pfam" id="PF00733">
    <property type="entry name" value="Asn_synthase"/>
    <property type="match status" value="1"/>
</dbReference>
<dbReference type="InterPro" id="IPR033738">
    <property type="entry name" value="AsnB_N"/>
</dbReference>
<comment type="caution">
    <text evidence="12">The sequence shown here is derived from an EMBL/GenBank/DDBJ whole genome shotgun (WGS) entry which is preliminary data.</text>
</comment>
<evidence type="ECO:0000313" key="12">
    <source>
        <dbReference type="EMBL" id="HGY94683.1"/>
    </source>
</evidence>
<dbReference type="PANTHER" id="PTHR43284">
    <property type="entry name" value="ASPARAGINE SYNTHETASE (GLUTAMINE-HYDROLYZING)"/>
    <property type="match status" value="1"/>
</dbReference>
<reference evidence="12" key="1">
    <citation type="journal article" date="2020" name="mSystems">
        <title>Genome- and Community-Level Interaction Insights into Carbon Utilization and Element Cycling Functions of Hydrothermarchaeota in Hydrothermal Sediment.</title>
        <authorList>
            <person name="Zhou Z."/>
            <person name="Liu Y."/>
            <person name="Xu W."/>
            <person name="Pan J."/>
            <person name="Luo Z.H."/>
            <person name="Li M."/>
        </authorList>
    </citation>
    <scope>NUCLEOTIDE SEQUENCE [LARGE SCALE GENOMIC DNA]</scope>
    <source>
        <strain evidence="12">SpSt-855</strain>
    </source>
</reference>
<dbReference type="GO" id="GO:0006529">
    <property type="term" value="P:asparagine biosynthetic process"/>
    <property type="evidence" value="ECO:0007669"/>
    <property type="project" value="UniProtKB-KW"/>
</dbReference>
<dbReference type="GO" id="GO:0004066">
    <property type="term" value="F:asparagine synthase (glutamine-hydrolyzing) activity"/>
    <property type="evidence" value="ECO:0007669"/>
    <property type="project" value="UniProtKB-EC"/>
</dbReference>
<dbReference type="InterPro" id="IPR006426">
    <property type="entry name" value="Asn_synth_AEB"/>
</dbReference>
<dbReference type="EMBL" id="DTKL01000054">
    <property type="protein sequence ID" value="HGY94683.1"/>
    <property type="molecule type" value="Genomic_DNA"/>
</dbReference>
<keyword evidence="6 8" id="KW-0315">Glutamine amidotransferase</keyword>
<evidence type="ECO:0000256" key="8">
    <source>
        <dbReference type="PIRSR" id="PIRSR001589-1"/>
    </source>
</evidence>
<keyword evidence="12" id="KW-0436">Ligase</keyword>
<proteinExistence type="inferred from homology"/>
<feature type="site" description="Important for beta-aspartyl-AMP intermediate formation" evidence="10">
    <location>
        <position position="362"/>
    </location>
</feature>
<comment type="similarity">
    <text evidence="2">Belongs to the asparagine synthetase family.</text>
</comment>
<comment type="catalytic activity">
    <reaction evidence="7">
        <text>L-aspartate + L-glutamine + ATP + H2O = L-asparagine + L-glutamate + AMP + diphosphate + H(+)</text>
        <dbReference type="Rhea" id="RHEA:12228"/>
        <dbReference type="ChEBI" id="CHEBI:15377"/>
        <dbReference type="ChEBI" id="CHEBI:15378"/>
        <dbReference type="ChEBI" id="CHEBI:29985"/>
        <dbReference type="ChEBI" id="CHEBI:29991"/>
        <dbReference type="ChEBI" id="CHEBI:30616"/>
        <dbReference type="ChEBI" id="CHEBI:33019"/>
        <dbReference type="ChEBI" id="CHEBI:58048"/>
        <dbReference type="ChEBI" id="CHEBI:58359"/>
        <dbReference type="ChEBI" id="CHEBI:456215"/>
        <dbReference type="EC" id="6.3.5.4"/>
    </reaction>
</comment>
<feature type="domain" description="Glutamine amidotransferase type-2" evidence="11">
    <location>
        <begin position="2"/>
        <end position="211"/>
    </location>
</feature>
<organism evidence="12">
    <name type="scientific">Acidobacterium capsulatum</name>
    <dbReference type="NCBI Taxonomy" id="33075"/>
    <lineage>
        <taxon>Bacteria</taxon>
        <taxon>Pseudomonadati</taxon>
        <taxon>Acidobacteriota</taxon>
        <taxon>Terriglobia</taxon>
        <taxon>Terriglobales</taxon>
        <taxon>Acidobacteriaceae</taxon>
        <taxon>Acidobacterium</taxon>
    </lineage>
</organism>
<keyword evidence="5 9" id="KW-0067">ATP-binding</keyword>
<evidence type="ECO:0000259" key="11">
    <source>
        <dbReference type="PROSITE" id="PS51278"/>
    </source>
</evidence>
<dbReference type="PROSITE" id="PS51278">
    <property type="entry name" value="GATASE_TYPE_2"/>
    <property type="match status" value="1"/>
</dbReference>
<feature type="binding site" evidence="9">
    <location>
        <begin position="360"/>
        <end position="361"/>
    </location>
    <ligand>
        <name>ATP</name>
        <dbReference type="ChEBI" id="CHEBI:30616"/>
    </ligand>
</feature>
<keyword evidence="4 9" id="KW-0547">Nucleotide-binding</keyword>
<evidence type="ECO:0000256" key="6">
    <source>
        <dbReference type="ARBA" id="ARBA00022962"/>
    </source>
</evidence>
<evidence type="ECO:0000256" key="10">
    <source>
        <dbReference type="PIRSR" id="PIRSR001589-3"/>
    </source>
</evidence>
<evidence type="ECO:0000256" key="3">
    <source>
        <dbReference type="ARBA" id="ARBA00012737"/>
    </source>
</evidence>
<evidence type="ECO:0000256" key="9">
    <source>
        <dbReference type="PIRSR" id="PIRSR001589-2"/>
    </source>
</evidence>
<dbReference type="AlphaFoldDB" id="A0A7V4XT24"/>
<sequence length="637" mass="72331">MCGIAGFTTKEWSAPEDRIRDAAMTLIHRGPDQQGVHRSSLCSLGAARLKILDLAAGDQPIYSEDRDTVIVFNGEIYNHLELRKELEARGHRFVTHCDTETVLHAFMEWDVDCFARLRGMFGVALWQQSRHRLVLARDRMGIKPLYVARRGEDLLFASELKGILIHPELERRLSLQGLDCYLSMNYVPAPWTLVEGIEKLAPGHWLEWRDGRTEMQPYWRIPSMQPGTISQPEAEAELDRLLRQSVSEHLLSDVPLGVWLSGGVDSTTMLHYAAEASGSQLRTYSISFKGHSFDESAYIREVVEKYGTIHEQLDLNPEQDLEGAIRDLTYYSDEPSADSGALPVWFLSKLCRQSCTVAFSGEGADEIFGGYLTYRANRIAQQVRHLPQGVIRAAQRAMQAWPASNEKISFEYKVKRMLQGSLLTPEQAHVYWNGTFSELEKATLVRQPLPGAMPWLLSGLRAEIPGDGIAPYLKFDQECYLPDDILVKSDRMSMAHSIEVRPPFLDHRLVEFAAGLPSALKIRGSQQKYLLKQLMRSKLPSSILRRKKIGFDIPAHEWFRGPLKNVLMDALEGAEAEHGDLFRFDRIYELTQQHMNRSINLGFHLWGLMVLFLWMRQWKIQSAPAQQLSPAFAALGG</sequence>
<dbReference type="InterPro" id="IPR051786">
    <property type="entry name" value="ASN_synthetase/amidase"/>
</dbReference>
<gene>
    <name evidence="12" type="primary">asnB</name>
    <name evidence="12" type="ORF">ENW50_08395</name>
</gene>
<dbReference type="Gene3D" id="3.40.50.620">
    <property type="entry name" value="HUPs"/>
    <property type="match status" value="2"/>
</dbReference>
<dbReference type="NCBIfam" id="TIGR01536">
    <property type="entry name" value="asn_synth_AEB"/>
    <property type="match status" value="1"/>
</dbReference>
<dbReference type="InterPro" id="IPR029055">
    <property type="entry name" value="Ntn_hydrolases_N"/>
</dbReference>
<feature type="binding site" evidence="9">
    <location>
        <position position="286"/>
    </location>
    <ligand>
        <name>ATP</name>
        <dbReference type="ChEBI" id="CHEBI:30616"/>
    </ligand>
</feature>
<dbReference type="CDD" id="cd00712">
    <property type="entry name" value="AsnB"/>
    <property type="match status" value="1"/>
</dbReference>
<protein>
    <recommendedName>
        <fullName evidence="3">asparagine synthase (glutamine-hydrolyzing)</fullName>
        <ecNumber evidence="3">6.3.5.4</ecNumber>
    </recommendedName>
</protein>
<dbReference type="PANTHER" id="PTHR43284:SF1">
    <property type="entry name" value="ASPARAGINE SYNTHETASE"/>
    <property type="match status" value="1"/>
</dbReference>
<dbReference type="CDD" id="cd01991">
    <property type="entry name" value="Asn_synthase_B_C"/>
    <property type="match status" value="1"/>
</dbReference>
<keyword evidence="8" id="KW-0028">Amino-acid biosynthesis</keyword>
<dbReference type="InterPro" id="IPR001962">
    <property type="entry name" value="Asn_synthase"/>
</dbReference>
<dbReference type="EC" id="6.3.5.4" evidence="3"/>
<dbReference type="SUPFAM" id="SSF52402">
    <property type="entry name" value="Adenine nucleotide alpha hydrolases-like"/>
    <property type="match status" value="1"/>
</dbReference>
<dbReference type="InterPro" id="IPR017932">
    <property type="entry name" value="GATase_2_dom"/>
</dbReference>
<feature type="active site" description="For GATase activity" evidence="8">
    <location>
        <position position="2"/>
    </location>
</feature>
<evidence type="ECO:0000256" key="7">
    <source>
        <dbReference type="ARBA" id="ARBA00048741"/>
    </source>
</evidence>
<name>A0A7V4XT24_9BACT</name>
<keyword evidence="8" id="KW-0061">Asparagine biosynthesis</keyword>
<evidence type="ECO:0000256" key="2">
    <source>
        <dbReference type="ARBA" id="ARBA00005752"/>
    </source>
</evidence>
<dbReference type="Pfam" id="PF13537">
    <property type="entry name" value="GATase_7"/>
    <property type="match status" value="1"/>
</dbReference>
<evidence type="ECO:0000256" key="1">
    <source>
        <dbReference type="ARBA" id="ARBA00005187"/>
    </source>
</evidence>